<reference evidence="2 3" key="1">
    <citation type="submission" date="2016-11" db="EMBL/GenBank/DDBJ databases">
        <title>The macronuclear genome of Stentor coeruleus: a giant cell with tiny introns.</title>
        <authorList>
            <person name="Slabodnick M."/>
            <person name="Ruby J.G."/>
            <person name="Reiff S.B."/>
            <person name="Swart E.C."/>
            <person name="Gosai S."/>
            <person name="Prabakaran S."/>
            <person name="Witkowska E."/>
            <person name="Larue G.E."/>
            <person name="Fisher S."/>
            <person name="Freeman R.M."/>
            <person name="Gunawardena J."/>
            <person name="Chu W."/>
            <person name="Stover N.A."/>
            <person name="Gregory B.D."/>
            <person name="Nowacki M."/>
            <person name="Derisi J."/>
            <person name="Roy S.W."/>
            <person name="Marshall W.F."/>
            <person name="Sood P."/>
        </authorList>
    </citation>
    <scope>NUCLEOTIDE SEQUENCE [LARGE SCALE GENOMIC DNA]</scope>
    <source>
        <strain evidence="2">WM001</strain>
    </source>
</reference>
<organism evidence="2 3">
    <name type="scientific">Stentor coeruleus</name>
    <dbReference type="NCBI Taxonomy" id="5963"/>
    <lineage>
        <taxon>Eukaryota</taxon>
        <taxon>Sar</taxon>
        <taxon>Alveolata</taxon>
        <taxon>Ciliophora</taxon>
        <taxon>Postciliodesmatophora</taxon>
        <taxon>Heterotrichea</taxon>
        <taxon>Heterotrichida</taxon>
        <taxon>Stentoridae</taxon>
        <taxon>Stentor</taxon>
    </lineage>
</organism>
<evidence type="ECO:0000256" key="1">
    <source>
        <dbReference type="SAM" id="MobiDB-lite"/>
    </source>
</evidence>
<accession>A0A1R2CJR7</accession>
<evidence type="ECO:0000313" key="3">
    <source>
        <dbReference type="Proteomes" id="UP000187209"/>
    </source>
</evidence>
<feature type="region of interest" description="Disordered" evidence="1">
    <location>
        <begin position="1"/>
        <end position="21"/>
    </location>
</feature>
<dbReference type="PANTHER" id="PTHR37028:SF8">
    <property type="entry name" value="200 KDA ANTIGEN P200"/>
    <property type="match status" value="1"/>
</dbReference>
<dbReference type="PANTHER" id="PTHR37028">
    <property type="entry name" value="UNNAMED PRODUCT-RELATED"/>
    <property type="match status" value="1"/>
</dbReference>
<evidence type="ECO:0000313" key="2">
    <source>
        <dbReference type="EMBL" id="OMJ89200.1"/>
    </source>
</evidence>
<feature type="compositionally biased region" description="Acidic residues" evidence="1">
    <location>
        <begin position="1"/>
        <end position="12"/>
    </location>
</feature>
<proteinExistence type="predicted"/>
<sequence length="674" mass="77646">MSSDESMSEGDLESGGVDEGANIRVVQSSMYGSLMQNSLFKVVENTKETEIRNDKEEVIEKSKDQEEVDQNDVKDCGEKIVFENGSSLDIQIPKETELVINDICNQKAPEEMTTENGFKTKVKTKQSSKKTSSSLQEIFDEKKKSRPYKINFEKRFYDYKNKVQQKIIDLQKEKASKELESCTFKPKTTLSPNEERKFSHFLIHMEAVDKAKKDNYDRRILEKEVETDPNKNSFKPTLCKGTEKIVKKNKSPDNVHNKLFKEYVDLQKRKEIDSQAILDEMCSFKPSVNKKSSTIKREGQINLRLFEASKNKKTASTSLIPNKLEKLASEESKNILREKFLKEITEILPLADKENDEILGFKEFVILAEKLGFIHSEQDHHKYAEERELCKKALVYAGGEDNKKISPAKAKELFLDILNLTQPLTPNSIKIHLEFKTLSDNKKSQRKSRKTSLKIKSHAFSPTLNSVSKELFKNVKAKRIMNYNAFRPEMVLEIIEKEANLKMEKKRKEQNSKLPEDCTFRPKTKRGPIISEEDLSESASLSSNYLKMLSEGSINKTKLLYNFSKLEKERKEMTFRTIDEADIEKNMSECTFSPSLEKCLQKKLVSPIASIVGKTVKNRVAGKKTVSNSPKYKQLKMSKKTQKDYQEFESEIVKQLIKMDSLKSFNDDSTEEKQ</sequence>
<name>A0A1R2CJR7_9CILI</name>
<dbReference type="Proteomes" id="UP000187209">
    <property type="component" value="Unassembled WGS sequence"/>
</dbReference>
<dbReference type="AlphaFoldDB" id="A0A1R2CJR7"/>
<gene>
    <name evidence="2" type="ORF">SteCoe_8676</name>
</gene>
<comment type="caution">
    <text evidence="2">The sequence shown here is derived from an EMBL/GenBank/DDBJ whole genome shotgun (WGS) entry which is preliminary data.</text>
</comment>
<dbReference type="EMBL" id="MPUH01000131">
    <property type="protein sequence ID" value="OMJ89200.1"/>
    <property type="molecule type" value="Genomic_DNA"/>
</dbReference>
<protein>
    <recommendedName>
        <fullName evidence="4">EF-hand domain-containing protein</fullName>
    </recommendedName>
</protein>
<dbReference type="OrthoDB" id="325142at2759"/>
<evidence type="ECO:0008006" key="4">
    <source>
        <dbReference type="Google" id="ProtNLM"/>
    </source>
</evidence>
<keyword evidence="3" id="KW-1185">Reference proteome</keyword>